<comment type="caution">
    <text evidence="2">The sequence shown here is derived from an EMBL/GenBank/DDBJ whole genome shotgun (WGS) entry which is preliminary data.</text>
</comment>
<name>A0A8S2G7Y9_9BILA</name>
<feature type="non-terminal residue" evidence="2">
    <location>
        <position position="1"/>
    </location>
</feature>
<dbReference type="AlphaFoldDB" id="A0A8S2G7Y9"/>
<dbReference type="Proteomes" id="UP000682733">
    <property type="component" value="Unassembled WGS sequence"/>
</dbReference>
<keyword evidence="1" id="KW-0175">Coiled coil</keyword>
<evidence type="ECO:0000313" key="4">
    <source>
        <dbReference type="Proteomes" id="UP000677228"/>
    </source>
</evidence>
<reference evidence="2" key="1">
    <citation type="submission" date="2021-02" db="EMBL/GenBank/DDBJ databases">
        <authorList>
            <person name="Nowell W R."/>
        </authorList>
    </citation>
    <scope>NUCLEOTIDE SEQUENCE</scope>
</reference>
<accession>A0A8S2G7Y9</accession>
<gene>
    <name evidence="2" type="ORF">OVA965_LOCUS44824</name>
    <name evidence="3" type="ORF">TMI583_LOCUS47841</name>
</gene>
<feature type="coiled-coil region" evidence="1">
    <location>
        <begin position="8"/>
        <end position="67"/>
    </location>
</feature>
<protein>
    <submittedName>
        <fullName evidence="2">Uncharacterized protein</fullName>
    </submittedName>
</protein>
<organism evidence="2 4">
    <name type="scientific">Didymodactylos carnosus</name>
    <dbReference type="NCBI Taxonomy" id="1234261"/>
    <lineage>
        <taxon>Eukaryota</taxon>
        <taxon>Metazoa</taxon>
        <taxon>Spiralia</taxon>
        <taxon>Gnathifera</taxon>
        <taxon>Rotifera</taxon>
        <taxon>Eurotatoria</taxon>
        <taxon>Bdelloidea</taxon>
        <taxon>Philodinida</taxon>
        <taxon>Philodinidae</taxon>
        <taxon>Didymodactylos</taxon>
    </lineage>
</organism>
<evidence type="ECO:0000313" key="2">
    <source>
        <dbReference type="EMBL" id="CAF1650935.1"/>
    </source>
</evidence>
<dbReference type="EMBL" id="CAJOBA010094583">
    <property type="protein sequence ID" value="CAF4498050.1"/>
    <property type="molecule type" value="Genomic_DNA"/>
</dbReference>
<evidence type="ECO:0000313" key="3">
    <source>
        <dbReference type="EMBL" id="CAF4498050.1"/>
    </source>
</evidence>
<proteinExistence type="predicted"/>
<dbReference type="Proteomes" id="UP000677228">
    <property type="component" value="Unassembled WGS sequence"/>
</dbReference>
<evidence type="ECO:0000256" key="1">
    <source>
        <dbReference type="SAM" id="Coils"/>
    </source>
</evidence>
<dbReference type="EMBL" id="CAJNOK010066133">
    <property type="protein sequence ID" value="CAF1650935.1"/>
    <property type="molecule type" value="Genomic_DNA"/>
</dbReference>
<sequence length="74" mass="8821">VFDLDKQIQDADNEKRSYRSTVEQLQSEMEEMQTIHRRTLDENNQILKQIKQENETLNEKLKQQLLVAETCITV</sequence>